<dbReference type="RefSeq" id="WP_196824615.1">
    <property type="nucleotide sequence ID" value="NZ_CP046980.1"/>
</dbReference>
<reference evidence="3" key="1">
    <citation type="submission" date="2020-11" db="EMBL/GenBank/DDBJ databases">
        <title>Sequencing the genomes of 1000 actinobacteria strains.</title>
        <authorList>
            <person name="Klenk H.-P."/>
        </authorList>
    </citation>
    <scope>NUCLEOTIDE SEQUENCE</scope>
    <source>
        <strain evidence="3">DSM 45632</strain>
    </source>
</reference>
<dbReference type="AlphaFoldDB" id="A0A931GTV5"/>
<feature type="compositionally biased region" description="Low complexity" evidence="1">
    <location>
        <begin position="357"/>
        <end position="391"/>
    </location>
</feature>
<dbReference type="GO" id="GO:0008270">
    <property type="term" value="F:zinc ion binding"/>
    <property type="evidence" value="ECO:0007669"/>
    <property type="project" value="InterPro"/>
</dbReference>
<evidence type="ECO:0000313" key="4">
    <source>
        <dbReference type="Proteomes" id="UP000658613"/>
    </source>
</evidence>
<feature type="compositionally biased region" description="Basic and acidic residues" evidence="1">
    <location>
        <begin position="86"/>
        <end position="96"/>
    </location>
</feature>
<evidence type="ECO:0000259" key="2">
    <source>
        <dbReference type="SMART" id="SM00507"/>
    </source>
</evidence>
<feature type="compositionally biased region" description="Basic residues" evidence="1">
    <location>
        <begin position="406"/>
        <end position="417"/>
    </location>
</feature>
<feature type="region of interest" description="Disordered" evidence="1">
    <location>
        <begin position="357"/>
        <end position="420"/>
    </location>
</feature>
<dbReference type="CDD" id="cd00085">
    <property type="entry name" value="HNHc"/>
    <property type="match status" value="1"/>
</dbReference>
<evidence type="ECO:0000313" key="3">
    <source>
        <dbReference type="EMBL" id="MBG6122175.1"/>
    </source>
</evidence>
<accession>A0A931GTV5</accession>
<dbReference type="Pfam" id="PF01844">
    <property type="entry name" value="HNH"/>
    <property type="match status" value="1"/>
</dbReference>
<protein>
    <recommendedName>
        <fullName evidence="2">HNH nuclease domain-containing protein</fullName>
    </recommendedName>
</protein>
<name>A0A931GTV5_9CORY</name>
<dbReference type="Gene3D" id="1.10.30.50">
    <property type="match status" value="1"/>
</dbReference>
<dbReference type="GO" id="GO:0004519">
    <property type="term" value="F:endonuclease activity"/>
    <property type="evidence" value="ECO:0007669"/>
    <property type="project" value="InterPro"/>
</dbReference>
<sequence>MSFTQLLNTVTATGLSSLAEFDRATAEAAGLSPTTVSNWEKLHRTYYGPTTCPKQQAVTRRLAVEGAFSLDQLLLIERRLESAARAEKEHLAHDEQNPTGPDGCESGGGSDRSSLAMRQWKLRQRLLSRACRYSTLEKKAKELVSITPIAPKESIRFSRSTGGKRTFSVTTDERLLADLEHALSVDLDVNAPAGPQMLRNFSSLVRSGADSDGLPGFGVPRAVPRPQLLVPLQAHVRVLEHTDDDTLLGLTDGTSILASDYLKDFFNNPDYGLEAALFHPVEGPVNLYRVERHANRKQRDLVSAAMPHCVVPGCRQPADNCQMHHMTAWKHGGYTNVSNLVPLCRYHNQVNDDDAFATSPAPAGTAARGAAPGSASSASAGASGAAPSAGASGAGAGAGGAGAGTRRPHKTSRRGRHAGAVVPVGPMAMWCSPAGYVVPNDTHPSYGFGAMHALYPEWVPPAARSGSPPTHVRDVERQVRWMRDRRKAGCEERPPP</sequence>
<proteinExistence type="predicted"/>
<feature type="domain" description="HNH nuclease" evidence="2">
    <location>
        <begin position="296"/>
        <end position="349"/>
    </location>
</feature>
<feature type="region of interest" description="Disordered" evidence="1">
    <location>
        <begin position="462"/>
        <end position="496"/>
    </location>
</feature>
<feature type="compositionally biased region" description="Basic and acidic residues" evidence="1">
    <location>
        <begin position="471"/>
        <end position="496"/>
    </location>
</feature>
<gene>
    <name evidence="3" type="ORF">IW254_001144</name>
</gene>
<dbReference type="Proteomes" id="UP000658613">
    <property type="component" value="Unassembled WGS sequence"/>
</dbReference>
<dbReference type="EMBL" id="JADOUE010000001">
    <property type="protein sequence ID" value="MBG6122175.1"/>
    <property type="molecule type" value="Genomic_DNA"/>
</dbReference>
<comment type="caution">
    <text evidence="3">The sequence shown here is derived from an EMBL/GenBank/DDBJ whole genome shotgun (WGS) entry which is preliminary data.</text>
</comment>
<dbReference type="InterPro" id="IPR002711">
    <property type="entry name" value="HNH"/>
</dbReference>
<organism evidence="3 4">
    <name type="scientific">Corynebacterium aquatimens</name>
    <dbReference type="NCBI Taxonomy" id="1190508"/>
    <lineage>
        <taxon>Bacteria</taxon>
        <taxon>Bacillati</taxon>
        <taxon>Actinomycetota</taxon>
        <taxon>Actinomycetes</taxon>
        <taxon>Mycobacteriales</taxon>
        <taxon>Corynebacteriaceae</taxon>
        <taxon>Corynebacterium</taxon>
    </lineage>
</organism>
<feature type="region of interest" description="Disordered" evidence="1">
    <location>
        <begin position="86"/>
        <end position="112"/>
    </location>
</feature>
<dbReference type="GO" id="GO:0003676">
    <property type="term" value="F:nucleic acid binding"/>
    <property type="evidence" value="ECO:0007669"/>
    <property type="project" value="InterPro"/>
</dbReference>
<evidence type="ECO:0000256" key="1">
    <source>
        <dbReference type="SAM" id="MobiDB-lite"/>
    </source>
</evidence>
<keyword evidence="4" id="KW-1185">Reference proteome</keyword>
<dbReference type="SMART" id="SM00507">
    <property type="entry name" value="HNHc"/>
    <property type="match status" value="1"/>
</dbReference>
<feature type="compositionally biased region" description="Gly residues" evidence="1">
    <location>
        <begin position="392"/>
        <end position="403"/>
    </location>
</feature>
<dbReference type="InterPro" id="IPR003615">
    <property type="entry name" value="HNH_nuc"/>
</dbReference>